<proteinExistence type="predicted"/>
<protein>
    <submittedName>
        <fullName evidence="2">(California timema) hypothetical protein</fullName>
    </submittedName>
</protein>
<name>A0A7R9P472_TIMCA</name>
<accession>A0A7R9P472</accession>
<evidence type="ECO:0000313" key="2">
    <source>
        <dbReference type="EMBL" id="CAD7569179.1"/>
    </source>
</evidence>
<organism evidence="2">
    <name type="scientific">Timema californicum</name>
    <name type="common">California timema</name>
    <name type="synonym">Walking stick</name>
    <dbReference type="NCBI Taxonomy" id="61474"/>
    <lineage>
        <taxon>Eukaryota</taxon>
        <taxon>Metazoa</taxon>
        <taxon>Ecdysozoa</taxon>
        <taxon>Arthropoda</taxon>
        <taxon>Hexapoda</taxon>
        <taxon>Insecta</taxon>
        <taxon>Pterygota</taxon>
        <taxon>Neoptera</taxon>
        <taxon>Polyneoptera</taxon>
        <taxon>Phasmatodea</taxon>
        <taxon>Timematodea</taxon>
        <taxon>Timematoidea</taxon>
        <taxon>Timematidae</taxon>
        <taxon>Timema</taxon>
    </lineage>
</organism>
<dbReference type="EMBL" id="OE179570">
    <property type="protein sequence ID" value="CAD7569179.1"/>
    <property type="molecule type" value="Genomic_DNA"/>
</dbReference>
<reference evidence="2" key="1">
    <citation type="submission" date="2020-11" db="EMBL/GenBank/DDBJ databases">
        <authorList>
            <person name="Tran Van P."/>
        </authorList>
    </citation>
    <scope>NUCLEOTIDE SEQUENCE</scope>
</reference>
<dbReference type="AlphaFoldDB" id="A0A7R9P472"/>
<gene>
    <name evidence="2" type="ORF">TCMB3V08_LOCUS1924</name>
</gene>
<sequence>MECLKLSFSKVGFQNIEEADNDEDNQPLQELVALLRRGHLDIDAEAVVSFNEHLRTEEGVKKAADLVQSDPADQEDDGVNIDEQSSSRQTVEDLKIKTYSEALYALKYFEKFSAVKNCRKVVELMEEAMKEIQKAAI</sequence>
<evidence type="ECO:0000256" key="1">
    <source>
        <dbReference type="SAM" id="MobiDB-lite"/>
    </source>
</evidence>
<feature type="region of interest" description="Disordered" evidence="1">
    <location>
        <begin position="61"/>
        <end position="88"/>
    </location>
</feature>